<comment type="caution">
    <text evidence="11">The sequence shown here is derived from an EMBL/GenBank/DDBJ whole genome shotgun (WGS) entry which is preliminary data.</text>
</comment>
<evidence type="ECO:0000256" key="6">
    <source>
        <dbReference type="ARBA" id="ARBA00022741"/>
    </source>
</evidence>
<gene>
    <name evidence="11" type="ORF">RL72_00745</name>
</gene>
<dbReference type="InterPro" id="IPR010982">
    <property type="entry name" value="Lambda_DNA-bd_dom_sf"/>
</dbReference>
<evidence type="ECO:0000313" key="11">
    <source>
        <dbReference type="EMBL" id="KJL27006.1"/>
    </source>
</evidence>
<keyword evidence="4" id="KW-0548">Nucleotidyltransferase</keyword>
<dbReference type="CDD" id="cd05403">
    <property type="entry name" value="NT_KNTase_like"/>
    <property type="match status" value="1"/>
</dbReference>
<dbReference type="Proteomes" id="UP000033448">
    <property type="component" value="Unassembled WGS sequence"/>
</dbReference>
<accession>A0A0F0L643</accession>
<keyword evidence="3" id="KW-0808">Transferase</keyword>
<evidence type="ECO:0000256" key="1">
    <source>
        <dbReference type="ARBA" id="ARBA00001946"/>
    </source>
</evidence>
<evidence type="ECO:0000256" key="4">
    <source>
        <dbReference type="ARBA" id="ARBA00022695"/>
    </source>
</evidence>
<feature type="domain" description="HTH cro/C1-type" evidence="10">
    <location>
        <begin position="8"/>
        <end position="62"/>
    </location>
</feature>
<dbReference type="AlphaFoldDB" id="A0A0F0L643"/>
<dbReference type="PATRIC" id="fig|582680.7.peg.772"/>
<dbReference type="InterPro" id="IPR001387">
    <property type="entry name" value="Cro/C1-type_HTH"/>
</dbReference>
<reference evidence="11 12" key="1">
    <citation type="submission" date="2015-02" db="EMBL/GenBank/DDBJ databases">
        <title>Draft genome sequences of ten Microbacterium spp. with emphasis on heavy metal contaminated environments.</title>
        <authorList>
            <person name="Corretto E."/>
        </authorList>
    </citation>
    <scope>NUCLEOTIDE SEQUENCE [LARGE SCALE GENOMIC DNA]</scope>
    <source>
        <strain evidence="11 12">DSM 23848</strain>
    </source>
</reference>
<evidence type="ECO:0000256" key="7">
    <source>
        <dbReference type="ARBA" id="ARBA00022840"/>
    </source>
</evidence>
<dbReference type="Pfam" id="PF01381">
    <property type="entry name" value="HTH_3"/>
    <property type="match status" value="1"/>
</dbReference>
<dbReference type="Gene3D" id="1.10.260.40">
    <property type="entry name" value="lambda repressor-like DNA-binding domains"/>
    <property type="match status" value="1"/>
</dbReference>
<dbReference type="InterPro" id="IPR052038">
    <property type="entry name" value="Type-VII_TA_antitoxin"/>
</dbReference>
<dbReference type="RefSeq" id="WP_045249479.1">
    <property type="nucleotide sequence ID" value="NZ_CP099706.1"/>
</dbReference>
<name>A0A0F0L643_9MICO</name>
<comment type="similarity">
    <text evidence="9">Belongs to the MntA antitoxin family.</text>
</comment>
<dbReference type="SUPFAM" id="SSF81301">
    <property type="entry name" value="Nucleotidyltransferase"/>
    <property type="match status" value="1"/>
</dbReference>
<evidence type="ECO:0000256" key="2">
    <source>
        <dbReference type="ARBA" id="ARBA00022649"/>
    </source>
</evidence>
<comment type="cofactor">
    <cofactor evidence="1">
        <name>Mg(2+)</name>
        <dbReference type="ChEBI" id="CHEBI:18420"/>
    </cofactor>
</comment>
<dbReference type="InterPro" id="IPR043519">
    <property type="entry name" value="NT_sf"/>
</dbReference>
<keyword evidence="6" id="KW-0547">Nucleotide-binding</keyword>
<sequence length="159" mass="17041">MSRAAEVIREARKRAALTQAQLAARSGIAQNVISDYERGKREPSFGAVDVLMSAAGLSLEYAPLSELERIQRRRDEIVELLAEHGLTNAGVFGSVARGEETNSSDIDLLIDVAPGTGLFPLLRAQGALESMLGREVDLVPRAGLKPDVAANITHEVVPL</sequence>
<evidence type="ECO:0000256" key="3">
    <source>
        <dbReference type="ARBA" id="ARBA00022679"/>
    </source>
</evidence>
<evidence type="ECO:0000259" key="10">
    <source>
        <dbReference type="PROSITE" id="PS50943"/>
    </source>
</evidence>
<dbReference type="InterPro" id="IPR002934">
    <property type="entry name" value="Polymerase_NTP_transf_dom"/>
</dbReference>
<organism evidence="11 12">
    <name type="scientific">Microbacterium azadirachtae</name>
    <dbReference type="NCBI Taxonomy" id="582680"/>
    <lineage>
        <taxon>Bacteria</taxon>
        <taxon>Bacillati</taxon>
        <taxon>Actinomycetota</taxon>
        <taxon>Actinomycetes</taxon>
        <taxon>Micrococcales</taxon>
        <taxon>Microbacteriaceae</taxon>
        <taxon>Microbacterium</taxon>
    </lineage>
</organism>
<dbReference type="PANTHER" id="PTHR33571:SF12">
    <property type="entry name" value="BSL3053 PROTEIN"/>
    <property type="match status" value="1"/>
</dbReference>
<evidence type="ECO:0000256" key="5">
    <source>
        <dbReference type="ARBA" id="ARBA00022723"/>
    </source>
</evidence>
<keyword evidence="2" id="KW-1277">Toxin-antitoxin system</keyword>
<dbReference type="PANTHER" id="PTHR33571">
    <property type="entry name" value="SSL8005 PROTEIN"/>
    <property type="match status" value="1"/>
</dbReference>
<dbReference type="PROSITE" id="PS50943">
    <property type="entry name" value="HTH_CROC1"/>
    <property type="match status" value="1"/>
</dbReference>
<evidence type="ECO:0000313" key="12">
    <source>
        <dbReference type="Proteomes" id="UP000033448"/>
    </source>
</evidence>
<dbReference type="OrthoDB" id="9803128at2"/>
<dbReference type="SUPFAM" id="SSF47413">
    <property type="entry name" value="lambda repressor-like DNA-binding domains"/>
    <property type="match status" value="1"/>
</dbReference>
<keyword evidence="8" id="KW-0460">Magnesium</keyword>
<protein>
    <submittedName>
        <fullName evidence="11">Helix-turn-helix protein</fullName>
    </submittedName>
</protein>
<dbReference type="Gene3D" id="3.30.460.10">
    <property type="entry name" value="Beta Polymerase, domain 2"/>
    <property type="match status" value="1"/>
</dbReference>
<dbReference type="GO" id="GO:0005524">
    <property type="term" value="F:ATP binding"/>
    <property type="evidence" value="ECO:0007669"/>
    <property type="project" value="UniProtKB-KW"/>
</dbReference>
<proteinExistence type="inferred from homology"/>
<keyword evidence="7" id="KW-0067">ATP-binding</keyword>
<keyword evidence="5" id="KW-0479">Metal-binding</keyword>
<evidence type="ECO:0000256" key="8">
    <source>
        <dbReference type="ARBA" id="ARBA00022842"/>
    </source>
</evidence>
<dbReference type="Pfam" id="PF01909">
    <property type="entry name" value="NTP_transf_2"/>
    <property type="match status" value="1"/>
</dbReference>
<dbReference type="EMBL" id="JYIT01000059">
    <property type="protein sequence ID" value="KJL27006.1"/>
    <property type="molecule type" value="Genomic_DNA"/>
</dbReference>
<dbReference type="GO" id="GO:0016779">
    <property type="term" value="F:nucleotidyltransferase activity"/>
    <property type="evidence" value="ECO:0007669"/>
    <property type="project" value="UniProtKB-KW"/>
</dbReference>
<evidence type="ECO:0000256" key="9">
    <source>
        <dbReference type="ARBA" id="ARBA00038276"/>
    </source>
</evidence>
<dbReference type="GO" id="GO:0046872">
    <property type="term" value="F:metal ion binding"/>
    <property type="evidence" value="ECO:0007669"/>
    <property type="project" value="UniProtKB-KW"/>
</dbReference>
<dbReference type="GO" id="GO:0003677">
    <property type="term" value="F:DNA binding"/>
    <property type="evidence" value="ECO:0007669"/>
    <property type="project" value="InterPro"/>
</dbReference>
<keyword evidence="12" id="KW-1185">Reference proteome</keyword>
<dbReference type="CDD" id="cd00093">
    <property type="entry name" value="HTH_XRE"/>
    <property type="match status" value="1"/>
</dbReference>
<dbReference type="SMART" id="SM00530">
    <property type="entry name" value="HTH_XRE"/>
    <property type="match status" value="1"/>
</dbReference>